<dbReference type="Pfam" id="PF00486">
    <property type="entry name" value="Trans_reg_C"/>
    <property type="match status" value="1"/>
</dbReference>
<evidence type="ECO:0000256" key="1">
    <source>
        <dbReference type="ARBA" id="ARBA00004496"/>
    </source>
</evidence>
<dbReference type="Pfam" id="PF00072">
    <property type="entry name" value="Response_reg"/>
    <property type="match status" value="1"/>
</dbReference>
<evidence type="ECO:0000256" key="5">
    <source>
        <dbReference type="ARBA" id="ARBA00022553"/>
    </source>
</evidence>
<proteinExistence type="predicted"/>
<dbReference type="InterPro" id="IPR001789">
    <property type="entry name" value="Sig_transdc_resp-reg_receiver"/>
</dbReference>
<feature type="domain" description="Response regulatory" evidence="15">
    <location>
        <begin position="5"/>
        <end position="121"/>
    </location>
</feature>
<evidence type="ECO:0000256" key="11">
    <source>
        <dbReference type="ARBA" id="ARBA00023163"/>
    </source>
</evidence>
<dbReference type="Gene3D" id="3.40.50.2300">
    <property type="match status" value="1"/>
</dbReference>
<evidence type="ECO:0000256" key="6">
    <source>
        <dbReference type="ARBA" id="ARBA00022592"/>
    </source>
</evidence>
<evidence type="ECO:0000256" key="13">
    <source>
        <dbReference type="PROSITE-ProRule" id="PRU00169"/>
    </source>
</evidence>
<dbReference type="SUPFAM" id="SSF52172">
    <property type="entry name" value="CheY-like"/>
    <property type="match status" value="1"/>
</dbReference>
<organism evidence="17 18">
    <name type="scientific">Candidatus Methylumidiphilus alinenensis</name>
    <dbReference type="NCBI Taxonomy" id="2202197"/>
    <lineage>
        <taxon>Bacteria</taxon>
        <taxon>Pseudomonadati</taxon>
        <taxon>Pseudomonadota</taxon>
        <taxon>Gammaproteobacteria</taxon>
        <taxon>Methylococcales</taxon>
        <taxon>Candidatus Methylumidiphilus</taxon>
    </lineage>
</organism>
<dbReference type="EMBL" id="QJPH01000334">
    <property type="protein sequence ID" value="PZN77498.1"/>
    <property type="molecule type" value="Genomic_DNA"/>
</dbReference>
<dbReference type="NCBIfam" id="TIGR02154">
    <property type="entry name" value="PhoB"/>
    <property type="match status" value="1"/>
</dbReference>
<evidence type="ECO:0000313" key="17">
    <source>
        <dbReference type="EMBL" id="PZN77498.1"/>
    </source>
</evidence>
<dbReference type="InterPro" id="IPR036388">
    <property type="entry name" value="WH-like_DNA-bd_sf"/>
</dbReference>
<name>A0A2W4RCC2_9GAMM</name>
<evidence type="ECO:0000256" key="12">
    <source>
        <dbReference type="ARBA" id="ARBA00024735"/>
    </source>
</evidence>
<dbReference type="GO" id="GO:0005829">
    <property type="term" value="C:cytosol"/>
    <property type="evidence" value="ECO:0007669"/>
    <property type="project" value="TreeGrafter"/>
</dbReference>
<keyword evidence="7" id="KW-0902">Two-component regulatory system</keyword>
<keyword evidence="3" id="KW-0813">Transport</keyword>
<dbReference type="InterPro" id="IPR001867">
    <property type="entry name" value="OmpR/PhoB-type_DNA-bd"/>
</dbReference>
<evidence type="ECO:0000256" key="4">
    <source>
        <dbReference type="ARBA" id="ARBA00022490"/>
    </source>
</evidence>
<gene>
    <name evidence="17" type="primary">phoB</name>
    <name evidence="17" type="ORF">DM484_14505</name>
</gene>
<dbReference type="CDD" id="cd17618">
    <property type="entry name" value="REC_OmpR_PhoB"/>
    <property type="match status" value="1"/>
</dbReference>
<evidence type="ECO:0000256" key="2">
    <source>
        <dbReference type="ARBA" id="ARBA00013332"/>
    </source>
</evidence>
<dbReference type="InterPro" id="IPR011006">
    <property type="entry name" value="CheY-like_superfamily"/>
</dbReference>
<dbReference type="GO" id="GO:0000976">
    <property type="term" value="F:transcription cis-regulatory region binding"/>
    <property type="evidence" value="ECO:0007669"/>
    <property type="project" value="TreeGrafter"/>
</dbReference>
<dbReference type="AlphaFoldDB" id="A0A2W4RCC2"/>
<dbReference type="GO" id="GO:0006355">
    <property type="term" value="P:regulation of DNA-templated transcription"/>
    <property type="evidence" value="ECO:0007669"/>
    <property type="project" value="InterPro"/>
</dbReference>
<evidence type="ECO:0000256" key="9">
    <source>
        <dbReference type="ARBA" id="ARBA00023125"/>
    </source>
</evidence>
<comment type="subcellular location">
    <subcellularLocation>
        <location evidence="1">Cytoplasm</location>
    </subcellularLocation>
</comment>
<evidence type="ECO:0000256" key="7">
    <source>
        <dbReference type="ARBA" id="ARBA00023012"/>
    </source>
</evidence>
<evidence type="ECO:0000256" key="14">
    <source>
        <dbReference type="PROSITE-ProRule" id="PRU01091"/>
    </source>
</evidence>
<dbReference type="PROSITE" id="PS51755">
    <property type="entry name" value="OMPR_PHOB"/>
    <property type="match status" value="1"/>
</dbReference>
<keyword evidence="8" id="KW-0805">Transcription regulation</keyword>
<dbReference type="PANTHER" id="PTHR48111:SF40">
    <property type="entry name" value="PHOSPHATE REGULON TRANSCRIPTIONAL REGULATORY PROTEIN PHOB"/>
    <property type="match status" value="1"/>
</dbReference>
<feature type="domain" description="OmpR/PhoB-type" evidence="16">
    <location>
        <begin position="130"/>
        <end position="228"/>
    </location>
</feature>
<keyword evidence="6" id="KW-0592">Phosphate transport</keyword>
<accession>A0A2W4RCC2</accession>
<keyword evidence="11" id="KW-0804">Transcription</keyword>
<dbReference type="FunFam" id="1.10.10.10:FF:000011">
    <property type="entry name" value="Phosphate regulon transcriptional regulator PhoB"/>
    <property type="match status" value="1"/>
</dbReference>
<dbReference type="GO" id="GO:0032993">
    <property type="term" value="C:protein-DNA complex"/>
    <property type="evidence" value="ECO:0007669"/>
    <property type="project" value="TreeGrafter"/>
</dbReference>
<evidence type="ECO:0000256" key="10">
    <source>
        <dbReference type="ARBA" id="ARBA00023159"/>
    </source>
</evidence>
<dbReference type="SMART" id="SM00862">
    <property type="entry name" value="Trans_reg_C"/>
    <property type="match status" value="1"/>
</dbReference>
<dbReference type="PANTHER" id="PTHR48111">
    <property type="entry name" value="REGULATOR OF RPOS"/>
    <property type="match status" value="1"/>
</dbReference>
<feature type="DNA-binding region" description="OmpR/PhoB-type" evidence="14">
    <location>
        <begin position="130"/>
        <end position="228"/>
    </location>
</feature>
<dbReference type="SMART" id="SM00448">
    <property type="entry name" value="REC"/>
    <property type="match status" value="1"/>
</dbReference>
<keyword evidence="4" id="KW-0963">Cytoplasm</keyword>
<feature type="modified residue" description="4-aspartylphosphate" evidence="13">
    <location>
        <position position="54"/>
    </location>
</feature>
<dbReference type="FunFam" id="3.40.50.2300:FF:000001">
    <property type="entry name" value="DNA-binding response regulator PhoB"/>
    <property type="match status" value="1"/>
</dbReference>
<dbReference type="InterPro" id="IPR011879">
    <property type="entry name" value="Sig_transdc_resp-reg_PhoB"/>
</dbReference>
<sequence>MPEINVLVVEDEEAIREMLTMVLEQADFTVHAAADAQMATVLLEDITPDLILLDWMLPGISGVEWARRLKKGDAYGEIPIILVTARGEEEDKVRGLDVGADDYITKPFSPRELVARIRAVLRRTGKFSKGGKIEMGGISLDIEQHRVSIGGVELAVSPTEYRLLEFFLTHPGRVYSRTQLLDQVWGRSTYIEERTVDVHIRRLRKILAEHKREELIQTVRGFGYRFSDTP</sequence>
<evidence type="ECO:0000313" key="18">
    <source>
        <dbReference type="Proteomes" id="UP000249396"/>
    </source>
</evidence>
<keyword evidence="5 13" id="KW-0597">Phosphoprotein</keyword>
<dbReference type="PROSITE" id="PS50110">
    <property type="entry name" value="RESPONSE_REGULATORY"/>
    <property type="match status" value="1"/>
</dbReference>
<dbReference type="GO" id="GO:0000156">
    <property type="term" value="F:phosphorelay response regulator activity"/>
    <property type="evidence" value="ECO:0007669"/>
    <property type="project" value="InterPro"/>
</dbReference>
<dbReference type="Gene3D" id="1.10.10.10">
    <property type="entry name" value="Winged helix-like DNA-binding domain superfamily/Winged helix DNA-binding domain"/>
    <property type="match status" value="1"/>
</dbReference>
<evidence type="ECO:0000256" key="8">
    <source>
        <dbReference type="ARBA" id="ARBA00023015"/>
    </source>
</evidence>
<dbReference type="CDD" id="cd00383">
    <property type="entry name" value="trans_reg_C"/>
    <property type="match status" value="1"/>
</dbReference>
<keyword evidence="10" id="KW-0010">Activator</keyword>
<evidence type="ECO:0000259" key="16">
    <source>
        <dbReference type="PROSITE" id="PS51755"/>
    </source>
</evidence>
<dbReference type="Proteomes" id="UP000249396">
    <property type="component" value="Unassembled WGS sequence"/>
</dbReference>
<dbReference type="GO" id="GO:0006817">
    <property type="term" value="P:phosphate ion transport"/>
    <property type="evidence" value="ECO:0007669"/>
    <property type="project" value="UniProtKB-KW"/>
</dbReference>
<dbReference type="Gene3D" id="6.10.250.690">
    <property type="match status" value="1"/>
</dbReference>
<dbReference type="InterPro" id="IPR039420">
    <property type="entry name" value="WalR-like"/>
</dbReference>
<evidence type="ECO:0000256" key="3">
    <source>
        <dbReference type="ARBA" id="ARBA00022448"/>
    </source>
</evidence>
<comment type="caution">
    <text evidence="17">The sequence shown here is derived from an EMBL/GenBank/DDBJ whole genome shotgun (WGS) entry which is preliminary data.</text>
</comment>
<reference evidence="17 18" key="1">
    <citation type="journal article" date="2018" name="Aquat. Microb. Ecol.">
        <title>Gammaproteobacterial methanotrophs dominate.</title>
        <authorList>
            <person name="Rissanen A.J."/>
            <person name="Saarenheimo J."/>
            <person name="Tiirola M."/>
            <person name="Peura S."/>
            <person name="Aalto S.L."/>
            <person name="Karvinen A."/>
            <person name="Nykanen H."/>
        </authorList>
    </citation>
    <scope>NUCLEOTIDE SEQUENCE [LARGE SCALE GENOMIC DNA]</scope>
    <source>
        <strain evidence="17">AMbin10</strain>
    </source>
</reference>
<keyword evidence="9 14" id="KW-0238">DNA-binding</keyword>
<protein>
    <recommendedName>
        <fullName evidence="2">Phosphate regulon transcriptional regulatory protein PhoB</fullName>
    </recommendedName>
</protein>
<evidence type="ECO:0000259" key="15">
    <source>
        <dbReference type="PROSITE" id="PS50110"/>
    </source>
</evidence>
<comment type="function">
    <text evidence="12">This protein is a positive regulator for the phosphate regulon. Transcription of this operon is positively regulated by PhoB and PhoR when phosphate is limited.</text>
</comment>